<sequence>MSADGNGVLREEPTQVPTINRRQLTVEPGHPWPSAYRGSKYSIVSSRKFGDVAQWSHMGDIQAMTELPRGLQSAIASLGKTNGYGSFRLTASGEVLTKVPATQYQRVDQARANRGHIPVYVGQLNGDFDFKEFSNNPSPPSTAGDVSVWTGIPFRTHGEVWSVCTDDVLRWRWQDYEFESAFDHPELVTTYKSLRPEGGIIYINEHGHVWGNIDRDTVPSGEQSRIRDAFNEWKRTASNAQQRLVTRRLNRTESEAAPNGLLPVYLGHISQFDGGVVPKPVVTDNSYFGDSAMDPDQ</sequence>
<evidence type="ECO:0000313" key="1">
    <source>
        <dbReference type="EMBL" id="MDS0297027.1"/>
    </source>
</evidence>
<name>A0ABU2G885_9EURY</name>
<dbReference type="RefSeq" id="WP_310930965.1">
    <property type="nucleotide sequence ID" value="NZ_JAMQOQ010000011.1"/>
</dbReference>
<comment type="caution">
    <text evidence="1">The sequence shown here is derived from an EMBL/GenBank/DDBJ whole genome shotgun (WGS) entry which is preliminary data.</text>
</comment>
<gene>
    <name evidence="1" type="ORF">NDI79_22950</name>
</gene>
<evidence type="ECO:0000313" key="2">
    <source>
        <dbReference type="Proteomes" id="UP001254813"/>
    </source>
</evidence>
<proteinExistence type="predicted"/>
<accession>A0ABU2G885</accession>
<protein>
    <submittedName>
        <fullName evidence="1">Uncharacterized protein</fullName>
    </submittedName>
</protein>
<organism evidence="1 2">
    <name type="scientific">Halogeometricum luteum</name>
    <dbReference type="NCBI Taxonomy" id="2950537"/>
    <lineage>
        <taxon>Archaea</taxon>
        <taxon>Methanobacteriati</taxon>
        <taxon>Methanobacteriota</taxon>
        <taxon>Stenosarchaea group</taxon>
        <taxon>Halobacteria</taxon>
        <taxon>Halobacteriales</taxon>
        <taxon>Haloferacaceae</taxon>
        <taxon>Halogeometricum</taxon>
    </lineage>
</organism>
<keyword evidence="2" id="KW-1185">Reference proteome</keyword>
<dbReference type="EMBL" id="JAMQOQ010000011">
    <property type="protein sequence ID" value="MDS0297027.1"/>
    <property type="molecule type" value="Genomic_DNA"/>
</dbReference>
<dbReference type="Proteomes" id="UP001254813">
    <property type="component" value="Unassembled WGS sequence"/>
</dbReference>
<reference evidence="1 2" key="1">
    <citation type="submission" date="2022-06" db="EMBL/GenBank/DDBJ databases">
        <title>Halogeometricum sp. a new haloarchaeum isolate from saline soil.</title>
        <authorList>
            <person name="Strakova D."/>
            <person name="Galisteo C."/>
            <person name="Sanchez-Porro C."/>
            <person name="Ventosa A."/>
        </authorList>
    </citation>
    <scope>NUCLEOTIDE SEQUENCE [LARGE SCALE GENOMIC DNA]</scope>
    <source>
        <strain evidence="2">S3BR25-2</strain>
    </source>
</reference>